<dbReference type="InterPro" id="IPR001537">
    <property type="entry name" value="SpoU_MeTrfase"/>
</dbReference>
<dbReference type="OrthoDB" id="9785673at2"/>
<evidence type="ECO:0000313" key="4">
    <source>
        <dbReference type="EMBL" id="RAL23855.1"/>
    </source>
</evidence>
<dbReference type="AlphaFoldDB" id="A0A328C7B6"/>
<dbReference type="GO" id="GO:0032259">
    <property type="term" value="P:methylation"/>
    <property type="evidence" value="ECO:0007669"/>
    <property type="project" value="UniProtKB-KW"/>
</dbReference>
<dbReference type="Pfam" id="PF00588">
    <property type="entry name" value="SpoU_methylase"/>
    <property type="match status" value="1"/>
</dbReference>
<evidence type="ECO:0000313" key="5">
    <source>
        <dbReference type="Proteomes" id="UP000249169"/>
    </source>
</evidence>
<dbReference type="RefSeq" id="WP_111729113.1">
    <property type="nucleotide sequence ID" value="NZ_QHKO01000002.1"/>
</dbReference>
<dbReference type="SUPFAM" id="SSF75217">
    <property type="entry name" value="alpha/beta knot"/>
    <property type="match status" value="1"/>
</dbReference>
<keyword evidence="2 4" id="KW-0808">Transferase</keyword>
<dbReference type="EMBL" id="QHKO01000002">
    <property type="protein sequence ID" value="RAL23855.1"/>
    <property type="molecule type" value="Genomic_DNA"/>
</dbReference>
<dbReference type="InterPro" id="IPR029026">
    <property type="entry name" value="tRNA_m1G_MTases_N"/>
</dbReference>
<dbReference type="InterPro" id="IPR029028">
    <property type="entry name" value="Alpha/beta_knot_MTases"/>
</dbReference>
<dbReference type="GO" id="GO:0008173">
    <property type="term" value="F:RNA methyltransferase activity"/>
    <property type="evidence" value="ECO:0007669"/>
    <property type="project" value="InterPro"/>
</dbReference>
<evidence type="ECO:0000259" key="3">
    <source>
        <dbReference type="SMART" id="SM00967"/>
    </source>
</evidence>
<comment type="caution">
    <text evidence="4">The sequence shown here is derived from an EMBL/GenBank/DDBJ whole genome shotgun (WGS) entry which is preliminary data.</text>
</comment>
<evidence type="ECO:0000256" key="1">
    <source>
        <dbReference type="ARBA" id="ARBA00022603"/>
    </source>
</evidence>
<dbReference type="GO" id="GO:0006396">
    <property type="term" value="P:RNA processing"/>
    <property type="evidence" value="ECO:0007669"/>
    <property type="project" value="InterPro"/>
</dbReference>
<dbReference type="SUPFAM" id="SSF55315">
    <property type="entry name" value="L30e-like"/>
    <property type="match status" value="1"/>
</dbReference>
<dbReference type="Pfam" id="PF08032">
    <property type="entry name" value="SpoU_sub_bind"/>
    <property type="match status" value="1"/>
</dbReference>
<gene>
    <name evidence="4" type="ORF">DL240_06795</name>
</gene>
<sequence>MIVFGVHPVEEVLRRAPRSVEELYVVGDLQEGKFARIAELAENRRFSVRSVSAEEMDELCEGNHQRIAARVGSFPYASLHEVLEQVGERSPACILVLEQVQDAGNLGAILRSAAAFGVDAVVVAKDRAAGVSAAVVRASAGMAFHVPVVQVTNVSRALRELKEANFWVVGTLAEGGQPIWDQDWQLRAALVMGGEHRGIRPNVAKECDFRVTVPLQADVESLNVSVATAVALYDRVRSLGNTPK</sequence>
<dbReference type="GO" id="GO:0005829">
    <property type="term" value="C:cytosol"/>
    <property type="evidence" value="ECO:0007669"/>
    <property type="project" value="TreeGrafter"/>
</dbReference>
<dbReference type="NCBIfam" id="TIGR00186">
    <property type="entry name" value="rRNA_methyl_3"/>
    <property type="match status" value="1"/>
</dbReference>
<dbReference type="Proteomes" id="UP000249169">
    <property type="component" value="Unassembled WGS sequence"/>
</dbReference>
<dbReference type="CDD" id="cd18103">
    <property type="entry name" value="SpoU-like_RlmB"/>
    <property type="match status" value="1"/>
</dbReference>
<dbReference type="SMART" id="SM00967">
    <property type="entry name" value="SpoU_sub_bind"/>
    <property type="match status" value="1"/>
</dbReference>
<name>A0A328C7B6_9DELT</name>
<dbReference type="PANTHER" id="PTHR46429">
    <property type="entry name" value="23S RRNA (GUANOSINE-2'-O-)-METHYLTRANSFERASE RLMB"/>
    <property type="match status" value="1"/>
</dbReference>
<organism evidence="4 5">
    <name type="scientific">Lujinxingia litoralis</name>
    <dbReference type="NCBI Taxonomy" id="2211119"/>
    <lineage>
        <taxon>Bacteria</taxon>
        <taxon>Deltaproteobacteria</taxon>
        <taxon>Bradymonadales</taxon>
        <taxon>Lujinxingiaceae</taxon>
        <taxon>Lujinxingia</taxon>
    </lineage>
</organism>
<keyword evidence="5" id="KW-1185">Reference proteome</keyword>
<dbReference type="Gene3D" id="3.30.1330.30">
    <property type="match status" value="1"/>
</dbReference>
<proteinExistence type="predicted"/>
<feature type="domain" description="RNA 2-O ribose methyltransferase substrate binding" evidence="3">
    <location>
        <begin position="2"/>
        <end position="77"/>
    </location>
</feature>
<dbReference type="PANTHER" id="PTHR46429:SF1">
    <property type="entry name" value="23S RRNA (GUANOSINE-2'-O-)-METHYLTRANSFERASE RLMB"/>
    <property type="match status" value="1"/>
</dbReference>
<keyword evidence="1 4" id="KW-0489">Methyltransferase</keyword>
<reference evidence="4 5" key="1">
    <citation type="submission" date="2018-05" db="EMBL/GenBank/DDBJ databases">
        <title>Lujinxingia marina gen. nov. sp. nov., a new facultative anaerobic member of the class Deltaproteobacteria, and proposal of Lujinxingaceae fam. nov.</title>
        <authorList>
            <person name="Li C.-M."/>
        </authorList>
    </citation>
    <scope>NUCLEOTIDE SEQUENCE [LARGE SCALE GENOMIC DNA]</scope>
    <source>
        <strain evidence="4 5">B210</strain>
    </source>
</reference>
<protein>
    <submittedName>
        <fullName evidence="4">23S rRNA (Guanosine(2251)-2'-O)-methyltransferase RlmB</fullName>
    </submittedName>
</protein>
<evidence type="ECO:0000256" key="2">
    <source>
        <dbReference type="ARBA" id="ARBA00022679"/>
    </source>
</evidence>
<dbReference type="InterPro" id="IPR004441">
    <property type="entry name" value="rRNA_MeTrfase_TrmH"/>
</dbReference>
<dbReference type="Gene3D" id="3.40.1280.10">
    <property type="match status" value="1"/>
</dbReference>
<dbReference type="InterPro" id="IPR029064">
    <property type="entry name" value="Ribosomal_eL30-like_sf"/>
</dbReference>
<dbReference type="GO" id="GO:0003723">
    <property type="term" value="F:RNA binding"/>
    <property type="evidence" value="ECO:0007669"/>
    <property type="project" value="InterPro"/>
</dbReference>
<accession>A0A328C7B6</accession>
<dbReference type="InterPro" id="IPR013123">
    <property type="entry name" value="SpoU_subst-bd"/>
</dbReference>